<keyword evidence="1" id="KW-1133">Transmembrane helix</keyword>
<evidence type="ECO:0000256" key="1">
    <source>
        <dbReference type="SAM" id="Phobius"/>
    </source>
</evidence>
<feature type="transmembrane region" description="Helical" evidence="1">
    <location>
        <begin position="27"/>
        <end position="47"/>
    </location>
</feature>
<reference evidence="2 3" key="1">
    <citation type="journal article" date="2013" name="Curr. Biol.">
        <title>The Genome of the Foraminiferan Reticulomyxa filosa.</title>
        <authorList>
            <person name="Glockner G."/>
            <person name="Hulsmann N."/>
            <person name="Schleicher M."/>
            <person name="Noegel A.A."/>
            <person name="Eichinger L."/>
            <person name="Gallinger C."/>
            <person name="Pawlowski J."/>
            <person name="Sierra R."/>
            <person name="Euteneuer U."/>
            <person name="Pillet L."/>
            <person name="Moustafa A."/>
            <person name="Platzer M."/>
            <person name="Groth M."/>
            <person name="Szafranski K."/>
            <person name="Schliwa M."/>
        </authorList>
    </citation>
    <scope>NUCLEOTIDE SEQUENCE [LARGE SCALE GENOMIC DNA]</scope>
</reference>
<feature type="transmembrane region" description="Helical" evidence="1">
    <location>
        <begin position="138"/>
        <end position="159"/>
    </location>
</feature>
<dbReference type="Proteomes" id="UP000023152">
    <property type="component" value="Unassembled WGS sequence"/>
</dbReference>
<keyword evidence="1" id="KW-0812">Transmembrane</keyword>
<accession>X6MIK7</accession>
<dbReference type="EMBL" id="ASPP01020577">
    <property type="protein sequence ID" value="ETO13486.1"/>
    <property type="molecule type" value="Genomic_DNA"/>
</dbReference>
<gene>
    <name evidence="2" type="ORF">RFI_23884</name>
</gene>
<name>X6MIK7_RETFI</name>
<keyword evidence="1" id="KW-0472">Membrane</keyword>
<feature type="transmembrane region" description="Helical" evidence="1">
    <location>
        <begin position="239"/>
        <end position="260"/>
    </location>
</feature>
<evidence type="ECO:0000313" key="2">
    <source>
        <dbReference type="EMBL" id="ETO13486.1"/>
    </source>
</evidence>
<keyword evidence="3" id="KW-1185">Reference proteome</keyword>
<proteinExistence type="predicted"/>
<organism evidence="2 3">
    <name type="scientific">Reticulomyxa filosa</name>
    <dbReference type="NCBI Taxonomy" id="46433"/>
    <lineage>
        <taxon>Eukaryota</taxon>
        <taxon>Sar</taxon>
        <taxon>Rhizaria</taxon>
        <taxon>Retaria</taxon>
        <taxon>Foraminifera</taxon>
        <taxon>Monothalamids</taxon>
        <taxon>Reticulomyxidae</taxon>
        <taxon>Reticulomyxa</taxon>
    </lineage>
</organism>
<dbReference type="AlphaFoldDB" id="X6MIK7"/>
<feature type="transmembrane region" description="Helical" evidence="1">
    <location>
        <begin position="171"/>
        <end position="189"/>
    </location>
</feature>
<protein>
    <submittedName>
        <fullName evidence="2">Uncharacterized protein</fullName>
    </submittedName>
</protein>
<feature type="transmembrane region" description="Helical" evidence="1">
    <location>
        <begin position="209"/>
        <end position="232"/>
    </location>
</feature>
<comment type="caution">
    <text evidence="2">The sequence shown here is derived from an EMBL/GenBank/DDBJ whole genome shotgun (WGS) entry which is preliminary data.</text>
</comment>
<sequence length="282" mass="32887">MLSIFTILWCWIETERTKCASEHNNNIRTLTIGVGIAGFVTLLWIGATNRKLIADYWWYKFKAQAKQKKKKQNPKKPSTCESMTQVCLLFVRGLPVHGLANCLHVLAHLFGQVASLCGVEVCRRLFFHLGRMCVDFPWHIWSLLFVLFFFSVTYVYYLILARKEHRMKMKFFLITSCGLFVYVGVEVYSKIHKGNDLGRTYVNTTAFTVLGVAFLIWRFAVWYFTYGVVLLFSNGLNQIVLFFFSLFCAMLQLLSFFFSLPQTCRKVFPSKKNQILIRNETY</sequence>
<evidence type="ECO:0000313" key="3">
    <source>
        <dbReference type="Proteomes" id="UP000023152"/>
    </source>
</evidence>